<keyword evidence="13" id="KW-1185">Reference proteome</keyword>
<keyword evidence="4" id="KW-0949">S-adenosyl-L-methionine</keyword>
<proteinExistence type="inferred from homology"/>
<dbReference type="Proteomes" id="UP000694865">
    <property type="component" value="Unplaced"/>
</dbReference>
<evidence type="ECO:0000256" key="1">
    <source>
        <dbReference type="ARBA" id="ARBA00004123"/>
    </source>
</evidence>
<organism evidence="13 14">
    <name type="scientific">Saccoglossus kowalevskii</name>
    <name type="common">Acorn worm</name>
    <dbReference type="NCBI Taxonomy" id="10224"/>
    <lineage>
        <taxon>Eukaryota</taxon>
        <taxon>Metazoa</taxon>
        <taxon>Hemichordata</taxon>
        <taxon>Enteropneusta</taxon>
        <taxon>Harrimaniidae</taxon>
        <taxon>Saccoglossus</taxon>
    </lineage>
</organism>
<dbReference type="InterPro" id="IPR005636">
    <property type="entry name" value="DTW"/>
</dbReference>
<evidence type="ECO:0000256" key="10">
    <source>
        <dbReference type="ARBA" id="ARBA00042508"/>
    </source>
</evidence>
<evidence type="ECO:0000313" key="14">
    <source>
        <dbReference type="RefSeq" id="XP_002738896.1"/>
    </source>
</evidence>
<dbReference type="GeneID" id="100369636"/>
<evidence type="ECO:0000256" key="5">
    <source>
        <dbReference type="ARBA" id="ARBA00022694"/>
    </source>
</evidence>
<protein>
    <recommendedName>
        <fullName evidence="9">tRNA-uridine aminocarboxypropyltransferase 1</fullName>
        <ecNumber evidence="2">2.5.1.25</ecNumber>
    </recommendedName>
    <alternativeName>
        <fullName evidence="10">DTW domain-containing protein 1</fullName>
    </alternativeName>
</protein>
<evidence type="ECO:0000256" key="8">
    <source>
        <dbReference type="ARBA" id="ARBA00038290"/>
    </source>
</evidence>
<comment type="similarity">
    <text evidence="8">Belongs to the TDD superfamily. DTWD1 family.</text>
</comment>
<dbReference type="RefSeq" id="XP_002738896.1">
    <property type="nucleotide sequence ID" value="XM_002738850.2"/>
</dbReference>
<reference evidence="14" key="1">
    <citation type="submission" date="2025-08" db="UniProtKB">
        <authorList>
            <consortium name="RefSeq"/>
        </authorList>
    </citation>
    <scope>IDENTIFICATION</scope>
    <source>
        <tissue evidence="14">Testes</tissue>
    </source>
</reference>
<keyword evidence="3" id="KW-0808">Transferase</keyword>
<dbReference type="Pfam" id="PF03942">
    <property type="entry name" value="DTW"/>
    <property type="match status" value="1"/>
</dbReference>
<evidence type="ECO:0000256" key="9">
    <source>
        <dbReference type="ARBA" id="ARBA00039242"/>
    </source>
</evidence>
<keyword evidence="5" id="KW-0819">tRNA processing</keyword>
<dbReference type="SMART" id="SM01144">
    <property type="entry name" value="DTW"/>
    <property type="match status" value="1"/>
</dbReference>
<name>A0ABM0GWI8_SACKO</name>
<evidence type="ECO:0000256" key="2">
    <source>
        <dbReference type="ARBA" id="ARBA00012386"/>
    </source>
</evidence>
<evidence type="ECO:0000256" key="6">
    <source>
        <dbReference type="ARBA" id="ARBA00023242"/>
    </source>
</evidence>
<comment type="function">
    <text evidence="7">Catalyzes the formation of 3-(3-amino-3-carboxypropyl)uridine (acp3U) at position 20 in the D-loop of several cytoplasmic tRNAs (acp3U(20)).</text>
</comment>
<dbReference type="PANTHER" id="PTHR15627:SF8">
    <property type="entry name" value="TRNA-URIDINE AMINOCARBOXYPROPYLTRANSFERASE 1"/>
    <property type="match status" value="1"/>
</dbReference>
<comment type="catalytic activity">
    <reaction evidence="11">
        <text>a uridine in tRNA + S-adenosyl-L-methionine = a 3-[(3S)-3-amino-3-carboxypropyl]uridine in tRNA + S-methyl-5'-thioadenosine + H(+)</text>
        <dbReference type="Rhea" id="RHEA:62432"/>
        <dbReference type="Rhea" id="RHEA-COMP:13339"/>
        <dbReference type="Rhea" id="RHEA-COMP:16092"/>
        <dbReference type="ChEBI" id="CHEBI:15378"/>
        <dbReference type="ChEBI" id="CHEBI:17509"/>
        <dbReference type="ChEBI" id="CHEBI:59789"/>
        <dbReference type="ChEBI" id="CHEBI:65315"/>
        <dbReference type="ChEBI" id="CHEBI:82930"/>
        <dbReference type="EC" id="2.5.1.25"/>
    </reaction>
</comment>
<evidence type="ECO:0000256" key="7">
    <source>
        <dbReference type="ARBA" id="ARBA00037050"/>
    </source>
</evidence>
<dbReference type="EC" id="2.5.1.25" evidence="2"/>
<feature type="domain" description="DTW" evidence="12">
    <location>
        <begin position="22"/>
        <end position="224"/>
    </location>
</feature>
<gene>
    <name evidence="14" type="primary">LOC100369636</name>
</gene>
<keyword evidence="6" id="KW-0539">Nucleus</keyword>
<evidence type="ECO:0000259" key="12">
    <source>
        <dbReference type="SMART" id="SM01144"/>
    </source>
</evidence>
<evidence type="ECO:0000256" key="3">
    <source>
        <dbReference type="ARBA" id="ARBA00022679"/>
    </source>
</evidence>
<evidence type="ECO:0000256" key="11">
    <source>
        <dbReference type="ARBA" id="ARBA00048718"/>
    </source>
</evidence>
<accession>A0ABM0GWI8</accession>
<dbReference type="PANTHER" id="PTHR15627">
    <property type="entry name" value="NATURAL KILLER CELL-SPECIFIC ANTIGEN KLIP1"/>
    <property type="match status" value="1"/>
</dbReference>
<sequence length="237" mass="27257">MLVGKMLSLKSEEPGQDIDATSKDFVHLTSKANSTVYLPLQVVIIKHPKELEGKSTAVHAAVLAPNDVTIYTYPCIPDFKEKDKVLLVFPSPTALTLDDFAKQSTHESGDESNGPLAKKAKRDVLPVPKFNRVVFIDSTWNQTSSIYRDDKLQGLQCVILKSAKTTFWRKQEKKPDNFLATIEAVYRFMIEYHLLFIDPIYDKRYDNLLYFYSFLHNIVNINVREKRLKEQKKLEKS</sequence>
<evidence type="ECO:0000313" key="13">
    <source>
        <dbReference type="Proteomes" id="UP000694865"/>
    </source>
</evidence>
<comment type="subcellular location">
    <subcellularLocation>
        <location evidence="1">Nucleus</location>
    </subcellularLocation>
</comment>
<dbReference type="InterPro" id="IPR051521">
    <property type="entry name" value="tRNA_Mod/Golgi_Maint"/>
</dbReference>
<evidence type="ECO:0000256" key="4">
    <source>
        <dbReference type="ARBA" id="ARBA00022691"/>
    </source>
</evidence>